<dbReference type="STRING" id="426757.SAMN04488127_2921"/>
<feature type="signal peptide" evidence="1">
    <location>
        <begin position="1"/>
        <end position="24"/>
    </location>
</feature>
<evidence type="ECO:0000313" key="3">
    <source>
        <dbReference type="Proteomes" id="UP000199200"/>
    </source>
</evidence>
<feature type="chain" id="PRO_5038938546" evidence="1">
    <location>
        <begin position="25"/>
        <end position="99"/>
    </location>
</feature>
<dbReference type="AlphaFoldDB" id="A0A1H7BZC3"/>
<gene>
    <name evidence="2" type="ORF">SAMN04488127_2921</name>
</gene>
<name>A0A1H7BZC3_9BACL</name>
<dbReference type="EMBL" id="FNZF01000008">
    <property type="protein sequence ID" value="SEJ82374.1"/>
    <property type="molecule type" value="Genomic_DNA"/>
</dbReference>
<dbReference type="Proteomes" id="UP000199200">
    <property type="component" value="Unassembled WGS sequence"/>
</dbReference>
<evidence type="ECO:0000313" key="2">
    <source>
        <dbReference type="EMBL" id="SEJ82374.1"/>
    </source>
</evidence>
<keyword evidence="1" id="KW-0732">Signal</keyword>
<protein>
    <submittedName>
        <fullName evidence="2">Uncharacterized protein</fullName>
    </submittedName>
</protein>
<dbReference type="RefSeq" id="WP_092055770.1">
    <property type="nucleotide sequence ID" value="NZ_FNZF01000008.1"/>
</dbReference>
<proteinExistence type="predicted"/>
<evidence type="ECO:0000256" key="1">
    <source>
        <dbReference type="SAM" id="SignalP"/>
    </source>
</evidence>
<dbReference type="PROSITE" id="PS51257">
    <property type="entry name" value="PROKAR_LIPOPROTEIN"/>
    <property type="match status" value="1"/>
</dbReference>
<sequence>MKKIVALGLAFLVSLSCLSPTEVAASTSITNTEDFYSQVEVLDGDGQQIPYTVEEIKQMVHLEPENNNVMVPFAIKGENYGPMTFARMFYIGSGTYGKA</sequence>
<reference evidence="3" key="1">
    <citation type="submission" date="2016-10" db="EMBL/GenBank/DDBJ databases">
        <authorList>
            <person name="Varghese N."/>
            <person name="Submissions S."/>
        </authorList>
    </citation>
    <scope>NUCLEOTIDE SEQUENCE [LARGE SCALE GENOMIC DNA]</scope>
    <source>
        <strain evidence="3">CGMCC 1.6763</strain>
    </source>
</reference>
<keyword evidence="3" id="KW-1185">Reference proteome</keyword>
<organism evidence="2 3">
    <name type="scientific">Bhargavaea ginsengi</name>
    <dbReference type="NCBI Taxonomy" id="426757"/>
    <lineage>
        <taxon>Bacteria</taxon>
        <taxon>Bacillati</taxon>
        <taxon>Bacillota</taxon>
        <taxon>Bacilli</taxon>
        <taxon>Bacillales</taxon>
        <taxon>Caryophanaceae</taxon>
        <taxon>Bhargavaea</taxon>
    </lineage>
</organism>
<accession>A0A1H7BZC3</accession>